<keyword evidence="1" id="KW-0732">Signal</keyword>
<comment type="caution">
    <text evidence="3">The sequence shown here is derived from an EMBL/GenBank/DDBJ whole genome shotgun (WGS) entry which is preliminary data.</text>
</comment>
<feature type="domain" description="PepSY" evidence="2">
    <location>
        <begin position="5"/>
        <end position="83"/>
    </location>
</feature>
<proteinExistence type="predicted"/>
<dbReference type="Proteomes" id="UP001597135">
    <property type="component" value="Unassembled WGS sequence"/>
</dbReference>
<name>A0ABW3ZIQ4_9RHOB</name>
<accession>A0ABW3ZIQ4</accession>
<reference evidence="4" key="1">
    <citation type="journal article" date="2019" name="Int. J. Syst. Evol. Microbiol.">
        <title>The Global Catalogue of Microorganisms (GCM) 10K type strain sequencing project: providing services to taxonomists for standard genome sequencing and annotation.</title>
        <authorList>
            <consortium name="The Broad Institute Genomics Platform"/>
            <consortium name="The Broad Institute Genome Sequencing Center for Infectious Disease"/>
            <person name="Wu L."/>
            <person name="Ma J."/>
        </authorList>
    </citation>
    <scope>NUCLEOTIDE SEQUENCE [LARGE SCALE GENOMIC DNA]</scope>
    <source>
        <strain evidence="4">CCUG 62953</strain>
    </source>
</reference>
<dbReference type="InterPro" id="IPR025711">
    <property type="entry name" value="PepSY"/>
</dbReference>
<gene>
    <name evidence="3" type="ORF">ACFQ4E_11430</name>
</gene>
<feature type="chain" id="PRO_5047069450" evidence="1">
    <location>
        <begin position="20"/>
        <end position="86"/>
    </location>
</feature>
<organism evidence="3 4">
    <name type="scientific">Litorisediminicola beolgyonensis</name>
    <dbReference type="NCBI Taxonomy" id="1173614"/>
    <lineage>
        <taxon>Bacteria</taxon>
        <taxon>Pseudomonadati</taxon>
        <taxon>Pseudomonadota</taxon>
        <taxon>Alphaproteobacteria</taxon>
        <taxon>Rhodobacterales</taxon>
        <taxon>Paracoccaceae</taxon>
        <taxon>Litorisediminicola</taxon>
    </lineage>
</organism>
<dbReference type="Pfam" id="PF13670">
    <property type="entry name" value="PepSY_2"/>
    <property type="match status" value="1"/>
</dbReference>
<sequence>MKFTVTAILLACLAAPAFAESHEEVPSQEAIDKIMAMLTEMECEMAPDDIELEEEGYDLDDVICRDQGQMDIKLDSEFNEVSRRLE</sequence>
<evidence type="ECO:0000259" key="2">
    <source>
        <dbReference type="Pfam" id="PF13670"/>
    </source>
</evidence>
<evidence type="ECO:0000313" key="3">
    <source>
        <dbReference type="EMBL" id="MFD1343032.1"/>
    </source>
</evidence>
<evidence type="ECO:0000313" key="4">
    <source>
        <dbReference type="Proteomes" id="UP001597135"/>
    </source>
</evidence>
<protein>
    <submittedName>
        <fullName evidence="3">PepSY domain-containing protein</fullName>
    </submittedName>
</protein>
<dbReference type="RefSeq" id="WP_386803615.1">
    <property type="nucleotide sequence ID" value="NZ_JBHTMU010000018.1"/>
</dbReference>
<dbReference type="EMBL" id="JBHTMU010000018">
    <property type="protein sequence ID" value="MFD1343032.1"/>
    <property type="molecule type" value="Genomic_DNA"/>
</dbReference>
<feature type="signal peptide" evidence="1">
    <location>
        <begin position="1"/>
        <end position="19"/>
    </location>
</feature>
<evidence type="ECO:0000256" key="1">
    <source>
        <dbReference type="SAM" id="SignalP"/>
    </source>
</evidence>
<keyword evidence="4" id="KW-1185">Reference proteome</keyword>